<comment type="similarity">
    <text evidence="1">Belongs to the VPS25 family.</text>
</comment>
<dbReference type="GeneID" id="73381225"/>
<dbReference type="Pfam" id="PF05871">
    <property type="entry name" value="ESCRT-II"/>
    <property type="match status" value="1"/>
</dbReference>
<dbReference type="GO" id="GO:0043328">
    <property type="term" value="P:protein transport to vacuole involved in ubiquitin-dependent protein catabolic process via the multivesicular body sorting pathway"/>
    <property type="evidence" value="ECO:0007669"/>
    <property type="project" value="TreeGrafter"/>
</dbReference>
<dbReference type="GO" id="GO:0042803">
    <property type="term" value="F:protein homodimerization activity"/>
    <property type="evidence" value="ECO:0007669"/>
    <property type="project" value="TreeGrafter"/>
</dbReference>
<dbReference type="InterPro" id="IPR014041">
    <property type="entry name" value="ESCRT-II_cplx_Vps25-sub_N"/>
</dbReference>
<dbReference type="InterPro" id="IPR036388">
    <property type="entry name" value="WH-like_DNA-bd_sf"/>
</dbReference>
<dbReference type="SUPFAM" id="SSF46785">
    <property type="entry name" value="Winged helix' DNA-binding domain"/>
    <property type="match status" value="2"/>
</dbReference>
<comment type="caution">
    <text evidence="4">The sequence shown here is derived from an EMBL/GenBank/DDBJ whole genome shotgun (WGS) entry which is preliminary data.</text>
</comment>
<protein>
    <recommendedName>
        <fullName evidence="6">Vacuolar protein-sorting-associated protein 25</fullName>
    </recommendedName>
</protein>
<evidence type="ECO:0000313" key="4">
    <source>
        <dbReference type="EMBL" id="KAI3403565.2"/>
    </source>
</evidence>
<dbReference type="Gene3D" id="1.10.10.570">
    <property type="entry name" value="Winged helix' DNA-binding domain. Chain C. Domain 1"/>
    <property type="match status" value="1"/>
</dbReference>
<evidence type="ECO:0000256" key="3">
    <source>
        <dbReference type="ARBA" id="ARBA00022927"/>
    </source>
</evidence>
<organism evidence="4 5">
    <name type="scientific">Candida oxycetoniae</name>
    <dbReference type="NCBI Taxonomy" id="497107"/>
    <lineage>
        <taxon>Eukaryota</taxon>
        <taxon>Fungi</taxon>
        <taxon>Dikarya</taxon>
        <taxon>Ascomycota</taxon>
        <taxon>Saccharomycotina</taxon>
        <taxon>Pichiomycetes</taxon>
        <taxon>Debaryomycetaceae</taxon>
        <taxon>Candida/Lodderomyces clade</taxon>
        <taxon>Candida</taxon>
    </lineage>
</organism>
<dbReference type="GO" id="GO:0005198">
    <property type="term" value="F:structural molecule activity"/>
    <property type="evidence" value="ECO:0007669"/>
    <property type="project" value="TreeGrafter"/>
</dbReference>
<dbReference type="GO" id="GO:0000814">
    <property type="term" value="C:ESCRT II complex"/>
    <property type="evidence" value="ECO:0007669"/>
    <property type="project" value="InterPro"/>
</dbReference>
<evidence type="ECO:0008006" key="6">
    <source>
        <dbReference type="Google" id="ProtNLM"/>
    </source>
</evidence>
<reference evidence="4" key="1">
    <citation type="journal article" date="2022" name="DNA Res.">
        <title>Genome analysis of five recently described species of the CUG-Ser clade uncovers Candida theae as a new hybrid lineage with pathogenic potential in the Candida parapsilosis species complex.</title>
        <authorList>
            <person name="Mixao V."/>
            <person name="Del Olmo V."/>
            <person name="Hegedusova E."/>
            <person name="Saus E."/>
            <person name="Pryszcz L."/>
            <person name="Cillingova A."/>
            <person name="Nosek J."/>
            <person name="Gabaldon T."/>
        </authorList>
    </citation>
    <scope>NUCLEOTIDE SEQUENCE</scope>
    <source>
        <strain evidence="4">CBS 10844</strain>
    </source>
</reference>
<keyword evidence="5" id="KW-1185">Reference proteome</keyword>
<keyword evidence="3" id="KW-0653">Protein transport</keyword>
<keyword evidence="2" id="KW-0813">Transport</keyword>
<dbReference type="PANTHER" id="PTHR13149:SF0">
    <property type="entry name" value="VACUOLAR PROTEIN-SORTING-ASSOCIATED PROTEIN 25"/>
    <property type="match status" value="1"/>
</dbReference>
<dbReference type="PANTHER" id="PTHR13149">
    <property type="entry name" value="VACUOLAR PROTEIN SORTING-ASSOCIATED PROTEIN VPS25"/>
    <property type="match status" value="1"/>
</dbReference>
<evidence type="ECO:0000256" key="2">
    <source>
        <dbReference type="ARBA" id="ARBA00022448"/>
    </source>
</evidence>
<gene>
    <name evidence="4" type="ORF">KGF56_003610</name>
</gene>
<name>A0AAI9WXA9_9ASCO</name>
<dbReference type="InterPro" id="IPR008570">
    <property type="entry name" value="ESCRT-II_cplx_Vps25-sub"/>
</dbReference>
<evidence type="ECO:0000313" key="5">
    <source>
        <dbReference type="Proteomes" id="UP001202479"/>
    </source>
</evidence>
<sequence length="220" mass="25450">MSESRSISRPQFEFPKIHSFPPFYTKQPNQTIQQQQLESWANIILQYCEFYKITSLTSEGLPKHSQTSKTSLPSLFQNKSINRHVNADFRSTILAHLIHTKQAEYINHKKPELGMFIYWRSIVDWGNILYDYISNTGQKGTVFTLYELTRQGRGENNNDDDDDDAAAAYLDTDNESLLPEELQNMDELLLIKVIQEHLMKQGKAQILMNEHNQIGGVKIV</sequence>
<dbReference type="RefSeq" id="XP_049179312.1">
    <property type="nucleotide sequence ID" value="XM_049324960.1"/>
</dbReference>
<proteinExistence type="inferred from homology"/>
<evidence type="ECO:0000256" key="1">
    <source>
        <dbReference type="ARBA" id="ARBA00009674"/>
    </source>
</evidence>
<dbReference type="AlphaFoldDB" id="A0AAI9WXA9"/>
<dbReference type="Proteomes" id="UP001202479">
    <property type="component" value="Unassembled WGS sequence"/>
</dbReference>
<dbReference type="EMBL" id="JAHUZD010000124">
    <property type="protein sequence ID" value="KAI3403565.2"/>
    <property type="molecule type" value="Genomic_DNA"/>
</dbReference>
<dbReference type="Gene3D" id="1.10.10.10">
    <property type="entry name" value="Winged helix-like DNA-binding domain superfamily/Winged helix DNA-binding domain"/>
    <property type="match status" value="1"/>
</dbReference>
<dbReference type="InterPro" id="IPR036390">
    <property type="entry name" value="WH_DNA-bd_sf"/>
</dbReference>
<accession>A0AAI9WXA9</accession>